<evidence type="ECO:0000259" key="5">
    <source>
        <dbReference type="Pfam" id="PF05157"/>
    </source>
</evidence>
<dbReference type="OrthoDB" id="244550at2"/>
<dbReference type="EMBL" id="RYZH01000078">
    <property type="protein sequence ID" value="RUL82042.1"/>
    <property type="molecule type" value="Genomic_DNA"/>
</dbReference>
<sequence>MARRLGTILVDMGYLDEEALWKVLEEQKRSENELIGKVAVRLGLVREEHVLRALGEQLGMKVIKLSDTTIPPEAIEAVNQSMAEAFKVVPVAVGRKDKSITVAMAEPQNPATLDSLRSFLGVEVKGVIAAESEVMAKIEEVYAGSSAESLNDVIRQIELDKDLSRFQNRNENTIDLEAIEEMAEAAPVRKLLNMVLLLSIKDKASDIHFEPFEDEYKMRYRVDGVLYELVPPPRHLAPAIASRIKVMSNLDIAERRLPQDGRIELNIGGNSVDIRVSTLPTMFGESVVLRILDRTVVQLDLEKIGMTPATLKRWRELVHKPNGIVLVTGPTSSGKTTTLYATLNELNTIEDKIITTEEPVEYDIDGLIQVPINPEIGVTFAACLRAILRQDPDKILVGETRDLETAEISIQASLTGHIVFTTLHTNDAPSAVTRLRDMGVPPFLITATVEGVLAQRLVRRICNSCRTEFRPSEEILMELGLTPEQGARQKFFYGRGCDRCNNTGYKGRMGLYELVVMNDTLRDMIIREASLDDFREACRKHGMQTLRESGLEAIDNGLTTIEEVLKATITED</sequence>
<evidence type="ECO:0000256" key="1">
    <source>
        <dbReference type="ARBA" id="ARBA00006611"/>
    </source>
</evidence>
<dbReference type="Proteomes" id="UP000280296">
    <property type="component" value="Unassembled WGS sequence"/>
</dbReference>
<dbReference type="SUPFAM" id="SSF160246">
    <property type="entry name" value="EspE N-terminal domain-like"/>
    <property type="match status" value="1"/>
</dbReference>
<dbReference type="Gene3D" id="3.30.300.160">
    <property type="entry name" value="Type II secretion system, protein E, N-terminal domain"/>
    <property type="match status" value="1"/>
</dbReference>
<comment type="similarity">
    <text evidence="1">Belongs to the GSP E family.</text>
</comment>
<keyword evidence="3" id="KW-0067">ATP-binding</keyword>
<dbReference type="InterPro" id="IPR001482">
    <property type="entry name" value="T2SS/T4SS_dom"/>
</dbReference>
<dbReference type="CDD" id="cd01129">
    <property type="entry name" value="PulE-GspE-like"/>
    <property type="match status" value="1"/>
</dbReference>
<evidence type="ECO:0000313" key="6">
    <source>
        <dbReference type="EMBL" id="RUL82042.1"/>
    </source>
</evidence>
<dbReference type="Gene3D" id="3.30.450.90">
    <property type="match status" value="1"/>
</dbReference>
<dbReference type="Pfam" id="PF05157">
    <property type="entry name" value="MshEN"/>
    <property type="match status" value="1"/>
</dbReference>
<dbReference type="PANTHER" id="PTHR30258:SF1">
    <property type="entry name" value="PROTEIN TRANSPORT PROTEIN HOFB HOMOLOG"/>
    <property type="match status" value="1"/>
</dbReference>
<feature type="domain" description="Bacterial type II secretion system protein E" evidence="4">
    <location>
        <begin position="183"/>
        <end position="565"/>
    </location>
</feature>
<dbReference type="Gene3D" id="3.40.50.300">
    <property type="entry name" value="P-loop containing nucleotide triphosphate hydrolases"/>
    <property type="match status" value="1"/>
</dbReference>
<dbReference type="GO" id="GO:0005524">
    <property type="term" value="F:ATP binding"/>
    <property type="evidence" value="ECO:0007669"/>
    <property type="project" value="UniProtKB-KW"/>
</dbReference>
<dbReference type="InterPro" id="IPR027417">
    <property type="entry name" value="P-loop_NTPase"/>
</dbReference>
<dbReference type="PANTHER" id="PTHR30258">
    <property type="entry name" value="TYPE II SECRETION SYSTEM PROTEIN GSPE-RELATED"/>
    <property type="match status" value="1"/>
</dbReference>
<dbReference type="FunFam" id="3.40.50.300:FF:000398">
    <property type="entry name" value="Type IV pilus assembly ATPase PilB"/>
    <property type="match status" value="1"/>
</dbReference>
<name>A0A432MCM8_9BACT</name>
<dbReference type="FunFam" id="3.30.450.90:FF:000001">
    <property type="entry name" value="Type II secretion system ATPase GspE"/>
    <property type="match status" value="1"/>
</dbReference>
<dbReference type="InterPro" id="IPR037257">
    <property type="entry name" value="T2SS_E_N_sf"/>
</dbReference>
<evidence type="ECO:0000259" key="4">
    <source>
        <dbReference type="Pfam" id="PF00437"/>
    </source>
</evidence>
<keyword evidence="7" id="KW-1185">Reference proteome</keyword>
<evidence type="ECO:0000313" key="7">
    <source>
        <dbReference type="Proteomes" id="UP000280296"/>
    </source>
</evidence>
<gene>
    <name evidence="6" type="ORF">TsocGM_24075</name>
</gene>
<dbReference type="SUPFAM" id="SSF52540">
    <property type="entry name" value="P-loop containing nucleoside triphosphate hydrolases"/>
    <property type="match status" value="1"/>
</dbReference>
<proteinExistence type="inferred from homology"/>
<reference evidence="6 7" key="1">
    <citation type="submission" date="2018-12" db="EMBL/GenBank/DDBJ databases">
        <authorList>
            <person name="Toschakov S.V."/>
        </authorList>
    </citation>
    <scope>NUCLEOTIDE SEQUENCE [LARGE SCALE GENOMIC DNA]</scope>
    <source>
        <strain evidence="6 7">GM2012</strain>
    </source>
</reference>
<reference evidence="6 7" key="2">
    <citation type="submission" date="2019-01" db="EMBL/GenBank/DDBJ databases">
        <title>Tautonia sociabilis, a novel thermotolerant planctomycete of Isosphaeraceae family, isolated from a 4000 m deep subterranean habitat.</title>
        <authorList>
            <person name="Kovaleva O.L."/>
            <person name="Elcheninov A.G."/>
            <person name="Van Heerden E."/>
            <person name="Toshchakov S.V."/>
            <person name="Novikov A."/>
            <person name="Bonch-Osmolovskaya E.A."/>
            <person name="Kublanov I.V."/>
        </authorList>
    </citation>
    <scope>NUCLEOTIDE SEQUENCE [LARGE SCALE GENOMIC DNA]</scope>
    <source>
        <strain evidence="6 7">GM2012</strain>
    </source>
</reference>
<keyword evidence="2" id="KW-0547">Nucleotide-binding</keyword>
<protein>
    <submittedName>
        <fullName evidence="6">Pilus assembly protein PilB</fullName>
    </submittedName>
</protein>
<dbReference type="InterPro" id="IPR007831">
    <property type="entry name" value="T2SS_GspE_N"/>
</dbReference>
<dbReference type="AlphaFoldDB" id="A0A432MCM8"/>
<dbReference type="GO" id="GO:0016887">
    <property type="term" value="F:ATP hydrolysis activity"/>
    <property type="evidence" value="ECO:0007669"/>
    <property type="project" value="TreeGrafter"/>
</dbReference>
<feature type="domain" description="Type II secretion system protein GspE N-terminal" evidence="5">
    <location>
        <begin position="58"/>
        <end position="146"/>
    </location>
</feature>
<evidence type="ECO:0000256" key="2">
    <source>
        <dbReference type="ARBA" id="ARBA00022741"/>
    </source>
</evidence>
<dbReference type="GO" id="GO:0005886">
    <property type="term" value="C:plasma membrane"/>
    <property type="evidence" value="ECO:0007669"/>
    <property type="project" value="TreeGrafter"/>
</dbReference>
<organism evidence="6 7">
    <name type="scientific">Tautonia sociabilis</name>
    <dbReference type="NCBI Taxonomy" id="2080755"/>
    <lineage>
        <taxon>Bacteria</taxon>
        <taxon>Pseudomonadati</taxon>
        <taxon>Planctomycetota</taxon>
        <taxon>Planctomycetia</taxon>
        <taxon>Isosphaerales</taxon>
        <taxon>Isosphaeraceae</taxon>
        <taxon>Tautonia</taxon>
    </lineage>
</organism>
<dbReference type="RefSeq" id="WP_126728016.1">
    <property type="nucleotide sequence ID" value="NZ_RYZH01000078.1"/>
</dbReference>
<accession>A0A432MCM8</accession>
<evidence type="ECO:0000256" key="3">
    <source>
        <dbReference type="ARBA" id="ARBA00022840"/>
    </source>
</evidence>
<comment type="caution">
    <text evidence="6">The sequence shown here is derived from an EMBL/GenBank/DDBJ whole genome shotgun (WGS) entry which is preliminary data.</text>
</comment>
<dbReference type="Pfam" id="PF00437">
    <property type="entry name" value="T2SSE"/>
    <property type="match status" value="1"/>
</dbReference>